<dbReference type="AlphaFoldDB" id="A0AA40HNU8"/>
<evidence type="ECO:0000313" key="7">
    <source>
        <dbReference type="Proteomes" id="UP001177744"/>
    </source>
</evidence>
<dbReference type="PANTHER" id="PTHR46879">
    <property type="entry name" value="SUSHI DOMAIN-CONTAINING PROTEIN 3"/>
    <property type="match status" value="1"/>
</dbReference>
<keyword evidence="2" id="KW-0768">Sushi</keyword>
<keyword evidence="7" id="KW-1185">Reference proteome</keyword>
<feature type="region of interest" description="Disordered" evidence="3">
    <location>
        <begin position="259"/>
        <end position="284"/>
    </location>
</feature>
<dbReference type="Proteomes" id="UP001177744">
    <property type="component" value="Unassembled WGS sequence"/>
</dbReference>
<dbReference type="PROSITE" id="PS50923">
    <property type="entry name" value="SUSHI"/>
    <property type="match status" value="1"/>
</dbReference>
<keyword evidence="1 2" id="KW-1015">Disulfide bond</keyword>
<keyword evidence="4" id="KW-0472">Membrane</keyword>
<keyword evidence="4" id="KW-1133">Transmembrane helix</keyword>
<dbReference type="GO" id="GO:0005886">
    <property type="term" value="C:plasma membrane"/>
    <property type="evidence" value="ECO:0007669"/>
    <property type="project" value="TreeGrafter"/>
</dbReference>
<evidence type="ECO:0000256" key="2">
    <source>
        <dbReference type="PROSITE-ProRule" id="PRU00302"/>
    </source>
</evidence>
<proteinExistence type="predicted"/>
<organism evidence="6 7">
    <name type="scientific">Cnephaeus nilssonii</name>
    <name type="common">Northern bat</name>
    <name type="synonym">Eptesicus nilssonii</name>
    <dbReference type="NCBI Taxonomy" id="3371016"/>
    <lineage>
        <taxon>Eukaryota</taxon>
        <taxon>Metazoa</taxon>
        <taxon>Chordata</taxon>
        <taxon>Craniata</taxon>
        <taxon>Vertebrata</taxon>
        <taxon>Euteleostomi</taxon>
        <taxon>Mammalia</taxon>
        <taxon>Eutheria</taxon>
        <taxon>Laurasiatheria</taxon>
        <taxon>Chiroptera</taxon>
        <taxon>Yangochiroptera</taxon>
        <taxon>Vespertilionidae</taxon>
        <taxon>Cnephaeus</taxon>
    </lineage>
</organism>
<dbReference type="Pfam" id="PF00084">
    <property type="entry name" value="Sushi"/>
    <property type="match status" value="1"/>
</dbReference>
<comment type="caution">
    <text evidence="2">Lacks conserved residue(s) required for the propagation of feature annotation.</text>
</comment>
<feature type="domain" description="Sushi" evidence="5">
    <location>
        <begin position="73"/>
        <end position="136"/>
    </location>
</feature>
<dbReference type="SUPFAM" id="SSF57535">
    <property type="entry name" value="Complement control module/SCR domain"/>
    <property type="match status" value="1"/>
</dbReference>
<reference evidence="6" key="1">
    <citation type="submission" date="2023-06" db="EMBL/GenBank/DDBJ databases">
        <title>Reference genome for the Northern bat (Eptesicus nilssonii), a most northern bat species.</title>
        <authorList>
            <person name="Laine V.N."/>
            <person name="Pulliainen A.T."/>
            <person name="Lilley T.M."/>
        </authorList>
    </citation>
    <scope>NUCLEOTIDE SEQUENCE</scope>
    <source>
        <strain evidence="6">BLF_Eptnil</strain>
        <tissue evidence="6">Kidney</tissue>
    </source>
</reference>
<evidence type="ECO:0000259" key="5">
    <source>
        <dbReference type="PROSITE" id="PS50923"/>
    </source>
</evidence>
<dbReference type="CDD" id="cd00033">
    <property type="entry name" value="CCP"/>
    <property type="match status" value="1"/>
</dbReference>
<dbReference type="SMART" id="SM00032">
    <property type="entry name" value="CCP"/>
    <property type="match status" value="1"/>
</dbReference>
<dbReference type="InterPro" id="IPR035976">
    <property type="entry name" value="Sushi/SCR/CCP_sf"/>
</dbReference>
<dbReference type="PANTHER" id="PTHR46879:SF1">
    <property type="entry name" value="SUSHI DOMAIN-CONTAINING PROTEIN 3"/>
    <property type="match status" value="1"/>
</dbReference>
<comment type="caution">
    <text evidence="6">The sequence shown here is derived from an EMBL/GenBank/DDBJ whole genome shotgun (WGS) entry which is preliminary data.</text>
</comment>
<dbReference type="Gene3D" id="2.10.70.10">
    <property type="entry name" value="Complement Module, domain 1"/>
    <property type="match status" value="1"/>
</dbReference>
<accession>A0AA40HNU8</accession>
<feature type="disulfide bond" evidence="2">
    <location>
        <begin position="75"/>
        <end position="118"/>
    </location>
</feature>
<evidence type="ECO:0000256" key="1">
    <source>
        <dbReference type="ARBA" id="ARBA00023157"/>
    </source>
</evidence>
<evidence type="ECO:0000313" key="6">
    <source>
        <dbReference type="EMBL" id="KAK1334684.1"/>
    </source>
</evidence>
<dbReference type="EMBL" id="JAULJE010000015">
    <property type="protein sequence ID" value="KAK1334684.1"/>
    <property type="molecule type" value="Genomic_DNA"/>
</dbReference>
<dbReference type="InterPro" id="IPR053067">
    <property type="entry name" value="SUSD3"/>
</dbReference>
<evidence type="ECO:0000256" key="3">
    <source>
        <dbReference type="SAM" id="MobiDB-lite"/>
    </source>
</evidence>
<sequence length="292" mass="31089">MLPAWRRSLCLGQRACQPPLRLAFPLKRGECCSPGPREARASHGRRAAMPIPARLLQSPASGTGLMLSPLSLGTCTQVQPPQRGTLQVLRGDGASVGTVVVFHCPSGHQMVGSGLLTCTWKGSVAEWSSGTPVCRAVTPHETFGFRVAVIASIVSCAVILLMSMAFLTCCLLKCVKRTEQRRFDRHGGPSILEGGRRAEGATGLRCAQPSLQRLRVAARASCTDCLASPPHRAAQLWLQLRGEDLETLQAAYLGLPGVKNSSGSAGPRGQPGQERDHHSFTTWAPAWAVGQG</sequence>
<protein>
    <recommendedName>
        <fullName evidence="5">Sushi domain-containing protein</fullName>
    </recommendedName>
</protein>
<name>A0AA40HNU8_CNENI</name>
<keyword evidence="4" id="KW-0812">Transmembrane</keyword>
<feature type="transmembrane region" description="Helical" evidence="4">
    <location>
        <begin position="143"/>
        <end position="172"/>
    </location>
</feature>
<gene>
    <name evidence="6" type="ORF">QTO34_005692</name>
</gene>
<dbReference type="InterPro" id="IPR000436">
    <property type="entry name" value="Sushi_SCR_CCP_dom"/>
</dbReference>
<evidence type="ECO:0000256" key="4">
    <source>
        <dbReference type="SAM" id="Phobius"/>
    </source>
</evidence>